<feature type="domain" description="PGG" evidence="11">
    <location>
        <begin position="321"/>
        <end position="436"/>
    </location>
</feature>
<dbReference type="PANTHER" id="PTHR24186:SF50">
    <property type="entry name" value="ANKYRIN REPEAT-CONTAINING PROTEIN ITN1-LIKE ISOFORM X1"/>
    <property type="match status" value="1"/>
</dbReference>
<evidence type="ECO:0000256" key="5">
    <source>
        <dbReference type="ARBA" id="ARBA00023043"/>
    </source>
</evidence>
<keyword evidence="8" id="KW-0175">Coiled coil</keyword>
<evidence type="ECO:0000313" key="13">
    <source>
        <dbReference type="Proteomes" id="UP000823749"/>
    </source>
</evidence>
<dbReference type="PROSITE" id="PS50297">
    <property type="entry name" value="ANK_REP_REGION"/>
    <property type="match status" value="1"/>
</dbReference>
<dbReference type="EMBL" id="JACTNZ010000009">
    <property type="protein sequence ID" value="KAG5532440.1"/>
    <property type="molecule type" value="Genomic_DNA"/>
</dbReference>
<dbReference type="Gene3D" id="1.25.40.20">
    <property type="entry name" value="Ankyrin repeat-containing domain"/>
    <property type="match status" value="2"/>
</dbReference>
<sequence length="624" mass="68625">MNPTLYNAVMEGKLHVLCQYTDDQLHAEATHNRNTILHVAAQFGHLQCVEKILEASPSLLTFVNVKGETPLHIAAREGYSDIVCTIIERARKLEQDSESGRGATTKEILRATNVDKDAALHMAVRNCHFEVSKYLEIVILLTKEDAEFEYPANDAEETPLYLAAEQGQQGVDVLSTLLLSTCKSPAYGPGGRTALHMATLKDFTGESTRKLLDWKVDLINEADPYGWTSLHYAAYIGNVAAITELLETDNSAAYIAKADKEDGNTAFHIAAAHGHVDAGRIIVNNAQENIAKCKKTRRDEKGMRRRIEEARTKKNNEEADRMAKMGESHIIVAALIATITFAAAYAIPGGYDGNQGRDQGMAVLSRRAAFKAFAITNTIAVASSVSSLLLYIAGGFLLIESGNVIGLANAYLYGFILTLISLVAMMLAFISASFAVLAHSVALPIAMCTISCAPLLLLLFPFAYCCVNKFKQRRMHALSQISAGNIKTSEMKTAAHQHSMEVQKRKRRGVDGEEDGRRTRVRKDDRVKTEEEEPLDDEVEEFFAILRRIRVAVEYFEKGNGKGGLRGLTATEPSSRRSPRFERRDFEEADGVKGRGEEEEGDTGLDLNADPDSEPDLVGEHVVS</sequence>
<dbReference type="PANTHER" id="PTHR24186">
    <property type="entry name" value="PROTEIN PHOSPHATASE 1 REGULATORY SUBUNIT"/>
    <property type="match status" value="1"/>
</dbReference>
<comment type="caution">
    <text evidence="12">The sequence shown here is derived from an EMBL/GenBank/DDBJ whole genome shotgun (WGS) entry which is preliminary data.</text>
</comment>
<feature type="transmembrane region" description="Helical" evidence="10">
    <location>
        <begin position="330"/>
        <end position="348"/>
    </location>
</feature>
<feature type="region of interest" description="Disordered" evidence="9">
    <location>
        <begin position="562"/>
        <end position="624"/>
    </location>
</feature>
<feature type="compositionally biased region" description="Basic and acidic residues" evidence="9">
    <location>
        <begin position="498"/>
        <end position="529"/>
    </location>
</feature>
<evidence type="ECO:0000256" key="1">
    <source>
        <dbReference type="ARBA" id="ARBA00004141"/>
    </source>
</evidence>
<keyword evidence="3" id="KW-0677">Repeat</keyword>
<dbReference type="InterPro" id="IPR036770">
    <property type="entry name" value="Ankyrin_rpt-contain_sf"/>
</dbReference>
<dbReference type="Proteomes" id="UP000823749">
    <property type="component" value="Chromosome 9"/>
</dbReference>
<name>A0AAV6J032_9ERIC</name>
<evidence type="ECO:0000313" key="12">
    <source>
        <dbReference type="EMBL" id="KAG5532440.1"/>
    </source>
</evidence>
<dbReference type="Pfam" id="PF12796">
    <property type="entry name" value="Ank_2"/>
    <property type="match status" value="2"/>
</dbReference>
<reference evidence="12" key="1">
    <citation type="submission" date="2020-08" db="EMBL/GenBank/DDBJ databases">
        <title>Plant Genome Project.</title>
        <authorList>
            <person name="Zhang R.-G."/>
        </authorList>
    </citation>
    <scope>NUCLEOTIDE SEQUENCE</scope>
    <source>
        <strain evidence="12">WSP0</strain>
        <tissue evidence="12">Leaf</tissue>
    </source>
</reference>
<dbReference type="InterPro" id="IPR002110">
    <property type="entry name" value="Ankyrin_rpt"/>
</dbReference>
<feature type="region of interest" description="Disordered" evidence="9">
    <location>
        <begin position="492"/>
        <end position="533"/>
    </location>
</feature>
<evidence type="ECO:0000256" key="8">
    <source>
        <dbReference type="SAM" id="Coils"/>
    </source>
</evidence>
<keyword evidence="4 10" id="KW-1133">Transmembrane helix</keyword>
<dbReference type="SUPFAM" id="SSF48403">
    <property type="entry name" value="Ankyrin repeat"/>
    <property type="match status" value="1"/>
</dbReference>
<keyword evidence="2 10" id="KW-0812">Transmembrane</keyword>
<comment type="subcellular location">
    <subcellularLocation>
        <location evidence="1">Membrane</location>
        <topology evidence="1">Multi-pass membrane protein</topology>
    </subcellularLocation>
</comment>
<feature type="transmembrane region" description="Helical" evidence="10">
    <location>
        <begin position="441"/>
        <end position="467"/>
    </location>
</feature>
<dbReference type="AlphaFoldDB" id="A0AAV6J032"/>
<dbReference type="SMART" id="SM00248">
    <property type="entry name" value="ANK"/>
    <property type="match status" value="6"/>
</dbReference>
<feature type="transmembrane region" description="Helical" evidence="10">
    <location>
        <begin position="368"/>
        <end position="399"/>
    </location>
</feature>
<keyword evidence="13" id="KW-1185">Reference proteome</keyword>
<feature type="transmembrane region" description="Helical" evidence="10">
    <location>
        <begin position="411"/>
        <end position="435"/>
    </location>
</feature>
<feature type="repeat" description="ANK" evidence="7">
    <location>
        <begin position="66"/>
        <end position="98"/>
    </location>
</feature>
<keyword evidence="5 7" id="KW-0040">ANK repeat</keyword>
<gene>
    <name evidence="12" type="ORF">RHGRI_026919</name>
</gene>
<evidence type="ECO:0000256" key="3">
    <source>
        <dbReference type="ARBA" id="ARBA00022737"/>
    </source>
</evidence>
<evidence type="ECO:0000256" key="10">
    <source>
        <dbReference type="SAM" id="Phobius"/>
    </source>
</evidence>
<dbReference type="GO" id="GO:0005886">
    <property type="term" value="C:plasma membrane"/>
    <property type="evidence" value="ECO:0007669"/>
    <property type="project" value="TreeGrafter"/>
</dbReference>
<proteinExistence type="predicted"/>
<organism evidence="12 13">
    <name type="scientific">Rhododendron griersonianum</name>
    <dbReference type="NCBI Taxonomy" id="479676"/>
    <lineage>
        <taxon>Eukaryota</taxon>
        <taxon>Viridiplantae</taxon>
        <taxon>Streptophyta</taxon>
        <taxon>Embryophyta</taxon>
        <taxon>Tracheophyta</taxon>
        <taxon>Spermatophyta</taxon>
        <taxon>Magnoliopsida</taxon>
        <taxon>eudicotyledons</taxon>
        <taxon>Gunneridae</taxon>
        <taxon>Pentapetalae</taxon>
        <taxon>asterids</taxon>
        <taxon>Ericales</taxon>
        <taxon>Ericaceae</taxon>
        <taxon>Ericoideae</taxon>
        <taxon>Rhodoreae</taxon>
        <taxon>Rhododendron</taxon>
    </lineage>
</organism>
<feature type="coiled-coil region" evidence="8">
    <location>
        <begin position="293"/>
        <end position="320"/>
    </location>
</feature>
<dbReference type="Pfam" id="PF13962">
    <property type="entry name" value="PGG"/>
    <property type="match status" value="1"/>
</dbReference>
<evidence type="ECO:0000256" key="2">
    <source>
        <dbReference type="ARBA" id="ARBA00022692"/>
    </source>
</evidence>
<dbReference type="PROSITE" id="PS50088">
    <property type="entry name" value="ANK_REPEAT"/>
    <property type="match status" value="1"/>
</dbReference>
<feature type="compositionally biased region" description="Basic and acidic residues" evidence="9">
    <location>
        <begin position="579"/>
        <end position="596"/>
    </location>
</feature>
<evidence type="ECO:0000256" key="4">
    <source>
        <dbReference type="ARBA" id="ARBA00022989"/>
    </source>
</evidence>
<feature type="compositionally biased region" description="Acidic residues" evidence="9">
    <location>
        <begin position="597"/>
        <end position="617"/>
    </location>
</feature>
<evidence type="ECO:0000256" key="9">
    <source>
        <dbReference type="SAM" id="MobiDB-lite"/>
    </source>
</evidence>
<dbReference type="InterPro" id="IPR026961">
    <property type="entry name" value="PGG_dom"/>
</dbReference>
<protein>
    <recommendedName>
        <fullName evidence="11">PGG domain-containing protein</fullName>
    </recommendedName>
</protein>
<evidence type="ECO:0000256" key="6">
    <source>
        <dbReference type="ARBA" id="ARBA00023136"/>
    </source>
</evidence>
<accession>A0AAV6J032</accession>
<evidence type="ECO:0000259" key="11">
    <source>
        <dbReference type="Pfam" id="PF13962"/>
    </source>
</evidence>
<evidence type="ECO:0000256" key="7">
    <source>
        <dbReference type="PROSITE-ProRule" id="PRU00023"/>
    </source>
</evidence>
<keyword evidence="6 10" id="KW-0472">Membrane</keyword>